<organism evidence="4 5">
    <name type="scientific">Spongiibacter thalassae</name>
    <dbReference type="NCBI Taxonomy" id="2721624"/>
    <lineage>
        <taxon>Bacteria</taxon>
        <taxon>Pseudomonadati</taxon>
        <taxon>Pseudomonadota</taxon>
        <taxon>Gammaproteobacteria</taxon>
        <taxon>Cellvibrionales</taxon>
        <taxon>Spongiibacteraceae</taxon>
        <taxon>Spongiibacter</taxon>
    </lineage>
</organism>
<evidence type="ECO:0000256" key="2">
    <source>
        <dbReference type="ARBA" id="ARBA00022801"/>
    </source>
</evidence>
<keyword evidence="1" id="KW-0479">Metal-binding</keyword>
<keyword evidence="2 4" id="KW-0378">Hydrolase</keyword>
<dbReference type="InterPro" id="IPR023214">
    <property type="entry name" value="HAD_sf"/>
</dbReference>
<dbReference type="NCBIfam" id="TIGR01486">
    <property type="entry name" value="HAD-SF-IIB-MPGP"/>
    <property type="match status" value="1"/>
</dbReference>
<dbReference type="Pfam" id="PF08282">
    <property type="entry name" value="Hydrolase_3"/>
    <property type="match status" value="1"/>
</dbReference>
<dbReference type="PANTHER" id="PTHR10000">
    <property type="entry name" value="PHOSPHOSERINE PHOSPHATASE"/>
    <property type="match status" value="1"/>
</dbReference>
<protein>
    <submittedName>
        <fullName evidence="4">HAD-IIB family hydrolase</fullName>
    </submittedName>
</protein>
<dbReference type="Proteomes" id="UP000765845">
    <property type="component" value="Unassembled WGS sequence"/>
</dbReference>
<dbReference type="SUPFAM" id="SSF56784">
    <property type="entry name" value="HAD-like"/>
    <property type="match status" value="1"/>
</dbReference>
<name>A0ABX1GI02_9GAMM</name>
<dbReference type="Gene3D" id="3.40.50.1000">
    <property type="entry name" value="HAD superfamily/HAD-like"/>
    <property type="match status" value="1"/>
</dbReference>
<evidence type="ECO:0000256" key="1">
    <source>
        <dbReference type="ARBA" id="ARBA00022723"/>
    </source>
</evidence>
<dbReference type="PANTHER" id="PTHR10000:SF8">
    <property type="entry name" value="HAD SUPERFAMILY HYDROLASE-LIKE, TYPE 3"/>
    <property type="match status" value="1"/>
</dbReference>
<reference evidence="4 5" key="1">
    <citation type="submission" date="2020-04" db="EMBL/GenBank/DDBJ databases">
        <authorList>
            <person name="Yoon J."/>
        </authorList>
    </citation>
    <scope>NUCLEOTIDE SEQUENCE [LARGE SCALE GENOMIC DNA]</scope>
    <source>
        <strain evidence="4 5">KMU-166</strain>
    </source>
</reference>
<dbReference type="GO" id="GO:0016787">
    <property type="term" value="F:hydrolase activity"/>
    <property type="evidence" value="ECO:0007669"/>
    <property type="project" value="UniProtKB-KW"/>
</dbReference>
<keyword evidence="5" id="KW-1185">Reference proteome</keyword>
<keyword evidence="3" id="KW-0460">Magnesium</keyword>
<sequence length="269" mass="29514">MSDSYLVFTDLDGTLLDHDTYSFAPAAEAMRLLAAREIPWVFNTSKTRAELAVLREQLGNPHPFIVENGAAVFFPEGCGRNDIALEWVDGMRCKRFAPERGDILALLARWREVYGFRFRGFADMTAQELSEVCGLHQNEASLALDRHFSEPILWQDSDDNWQRFAEGLANSGLQALKGGRFIHIMGAADKGAAMQWLAAVLDPEGEALTVALGDSHNDVAMLQAADIAVVVRSPHHVPPVIKSPSGEVIITEGYGPSGWNEALRAILSP</sequence>
<accession>A0ABX1GI02</accession>
<dbReference type="SFLD" id="SFLDS00003">
    <property type="entry name" value="Haloacid_Dehalogenase"/>
    <property type="match status" value="1"/>
</dbReference>
<dbReference type="InterPro" id="IPR006381">
    <property type="entry name" value="HAD-SF-IIB-MPGP"/>
</dbReference>
<dbReference type="Gene3D" id="3.30.980.20">
    <property type="entry name" value="Putative mannosyl-3-phosphoglycerate phosphatase, domain 2"/>
    <property type="match status" value="1"/>
</dbReference>
<evidence type="ECO:0000256" key="3">
    <source>
        <dbReference type="ARBA" id="ARBA00022842"/>
    </source>
</evidence>
<dbReference type="EMBL" id="JAAWWK010000004">
    <property type="protein sequence ID" value="NKI18012.1"/>
    <property type="molecule type" value="Genomic_DNA"/>
</dbReference>
<proteinExistence type="predicted"/>
<dbReference type="SFLD" id="SFLDG01142">
    <property type="entry name" value="C2.B.2:_Mannosyl-3-phosphoglyc"/>
    <property type="match status" value="1"/>
</dbReference>
<comment type="caution">
    <text evidence="4">The sequence shown here is derived from an EMBL/GenBank/DDBJ whole genome shotgun (WGS) entry which is preliminary data.</text>
</comment>
<evidence type="ECO:0000313" key="4">
    <source>
        <dbReference type="EMBL" id="NKI18012.1"/>
    </source>
</evidence>
<gene>
    <name evidence="4" type="ORF">HCU74_11415</name>
</gene>
<dbReference type="InterPro" id="IPR036412">
    <property type="entry name" value="HAD-like_sf"/>
</dbReference>
<dbReference type="SFLD" id="SFLDG01140">
    <property type="entry name" value="C2.B:_Phosphomannomutase_and_P"/>
    <property type="match status" value="1"/>
</dbReference>
<dbReference type="RefSeq" id="WP_168450552.1">
    <property type="nucleotide sequence ID" value="NZ_JAAWWK010000004.1"/>
</dbReference>
<evidence type="ECO:0000313" key="5">
    <source>
        <dbReference type="Proteomes" id="UP000765845"/>
    </source>
</evidence>